<name>A0A9D9HVG7_9BACT</name>
<gene>
    <name evidence="1" type="ORF">IAA73_11140</name>
</gene>
<comment type="caution">
    <text evidence="1">The sequence shown here is derived from an EMBL/GenBank/DDBJ whole genome shotgun (WGS) entry which is preliminary data.</text>
</comment>
<sequence length="186" mass="22442">MHDIDKAFFLKWYGPFDSTKALRDWEQNQNYSYHLYLLHGMKKYSKKKECYYCGMTIRTAYQRLKDAEHHITEIQNRKHAIYVARFSNVESIDRKDICLVEKLITSYLGWSINEDKMLNRTNFYAPNCPNEICITNRWYNWKTGNEYQRTPVNSPAHIVPDVLVYRYDHLDKSVRLTIAPRLKFIW</sequence>
<evidence type="ECO:0000313" key="2">
    <source>
        <dbReference type="Proteomes" id="UP000823641"/>
    </source>
</evidence>
<evidence type="ECO:0000313" key="1">
    <source>
        <dbReference type="EMBL" id="MBO8460866.1"/>
    </source>
</evidence>
<dbReference type="Proteomes" id="UP000823641">
    <property type="component" value="Unassembled WGS sequence"/>
</dbReference>
<proteinExistence type="predicted"/>
<dbReference type="EMBL" id="JADIMG010000101">
    <property type="protein sequence ID" value="MBO8460866.1"/>
    <property type="molecule type" value="Genomic_DNA"/>
</dbReference>
<organism evidence="1 2">
    <name type="scientific">Candidatus Gallipaludibacter merdavium</name>
    <dbReference type="NCBI Taxonomy" id="2840839"/>
    <lineage>
        <taxon>Bacteria</taxon>
        <taxon>Pseudomonadati</taxon>
        <taxon>Bacteroidota</taxon>
        <taxon>Bacteroidia</taxon>
        <taxon>Bacteroidales</taxon>
        <taxon>Candidatus Gallipaludibacter</taxon>
    </lineage>
</organism>
<dbReference type="AlphaFoldDB" id="A0A9D9HVG7"/>
<accession>A0A9D9HVG7</accession>
<protein>
    <submittedName>
        <fullName evidence="1">Uncharacterized protein</fullName>
    </submittedName>
</protein>
<reference evidence="1" key="1">
    <citation type="submission" date="2020-10" db="EMBL/GenBank/DDBJ databases">
        <authorList>
            <person name="Gilroy R."/>
        </authorList>
    </citation>
    <scope>NUCLEOTIDE SEQUENCE</scope>
    <source>
        <strain evidence="1">G3-3990</strain>
    </source>
</reference>
<reference evidence="1" key="2">
    <citation type="journal article" date="2021" name="PeerJ">
        <title>Extensive microbial diversity within the chicken gut microbiome revealed by metagenomics and culture.</title>
        <authorList>
            <person name="Gilroy R."/>
            <person name="Ravi A."/>
            <person name="Getino M."/>
            <person name="Pursley I."/>
            <person name="Horton D.L."/>
            <person name="Alikhan N.F."/>
            <person name="Baker D."/>
            <person name="Gharbi K."/>
            <person name="Hall N."/>
            <person name="Watson M."/>
            <person name="Adriaenssens E.M."/>
            <person name="Foster-Nyarko E."/>
            <person name="Jarju S."/>
            <person name="Secka A."/>
            <person name="Antonio M."/>
            <person name="Oren A."/>
            <person name="Chaudhuri R.R."/>
            <person name="La Ragione R."/>
            <person name="Hildebrand F."/>
            <person name="Pallen M.J."/>
        </authorList>
    </citation>
    <scope>NUCLEOTIDE SEQUENCE</scope>
    <source>
        <strain evidence="1">G3-3990</strain>
    </source>
</reference>